<name>A0A8J2PNH8_9HEXA</name>
<organism evidence="3 4">
    <name type="scientific">Allacma fusca</name>
    <dbReference type="NCBI Taxonomy" id="39272"/>
    <lineage>
        <taxon>Eukaryota</taxon>
        <taxon>Metazoa</taxon>
        <taxon>Ecdysozoa</taxon>
        <taxon>Arthropoda</taxon>
        <taxon>Hexapoda</taxon>
        <taxon>Collembola</taxon>
        <taxon>Symphypleona</taxon>
        <taxon>Sminthuridae</taxon>
        <taxon>Allacma</taxon>
    </lineage>
</organism>
<gene>
    <name evidence="3" type="ORF">AFUS01_LOCUS46737</name>
</gene>
<feature type="chain" id="PRO_5035208491" description="DUF4789 domain-containing protein" evidence="1">
    <location>
        <begin position="24"/>
        <end position="219"/>
    </location>
</feature>
<keyword evidence="1" id="KW-0732">Signal</keyword>
<accession>A0A8J2PNH8</accession>
<reference evidence="3" key="1">
    <citation type="submission" date="2021-06" db="EMBL/GenBank/DDBJ databases">
        <authorList>
            <person name="Hodson N. C."/>
            <person name="Mongue J. A."/>
            <person name="Jaron S. K."/>
        </authorList>
    </citation>
    <scope>NUCLEOTIDE SEQUENCE</scope>
</reference>
<dbReference type="Proteomes" id="UP000708208">
    <property type="component" value="Unassembled WGS sequence"/>
</dbReference>
<dbReference type="PANTHER" id="PTHR21177">
    <property type="entry name" value="IP06524P-RELATED"/>
    <property type="match status" value="1"/>
</dbReference>
<sequence>MGMTGKYACVIYTFLLYCQNSQSCHPCWVKNQIHESIFQVVPIKSCNGTQIFHRESDACYDFHPFYLKRGPCGENMVFMESANPKLGECKCEKNSHPLIYIPKVNQCYKIFTQGPCSTGKWLNFENGSVKCSTNPCKKDMVGEKPPVLFKGKCVSLDSRCSIGKLSGRVELNESFMPECTLPKMAMLAIGGIGPSHCPSNFFRTPDGARCQEPIYFDFD</sequence>
<evidence type="ECO:0000313" key="4">
    <source>
        <dbReference type="Proteomes" id="UP000708208"/>
    </source>
</evidence>
<keyword evidence="4" id="KW-1185">Reference proteome</keyword>
<dbReference type="Pfam" id="PF16033">
    <property type="entry name" value="DUF4789"/>
    <property type="match status" value="1"/>
</dbReference>
<comment type="caution">
    <text evidence="3">The sequence shown here is derived from an EMBL/GenBank/DDBJ whole genome shotgun (WGS) entry which is preliminary data.</text>
</comment>
<feature type="signal peptide" evidence="1">
    <location>
        <begin position="1"/>
        <end position="23"/>
    </location>
</feature>
<feature type="domain" description="DUF4789" evidence="2">
    <location>
        <begin position="71"/>
        <end position="157"/>
    </location>
</feature>
<evidence type="ECO:0000256" key="1">
    <source>
        <dbReference type="SAM" id="SignalP"/>
    </source>
</evidence>
<protein>
    <recommendedName>
        <fullName evidence="2">DUF4789 domain-containing protein</fullName>
    </recommendedName>
</protein>
<proteinExistence type="predicted"/>
<dbReference type="InterPro" id="IPR031993">
    <property type="entry name" value="DUF4789"/>
</dbReference>
<evidence type="ECO:0000259" key="2">
    <source>
        <dbReference type="Pfam" id="PF16033"/>
    </source>
</evidence>
<evidence type="ECO:0000313" key="3">
    <source>
        <dbReference type="EMBL" id="CAG7837658.1"/>
    </source>
</evidence>
<dbReference type="OrthoDB" id="6328618at2759"/>
<dbReference type="EMBL" id="CAJVCH010571497">
    <property type="protein sequence ID" value="CAG7837658.1"/>
    <property type="molecule type" value="Genomic_DNA"/>
</dbReference>
<dbReference type="AlphaFoldDB" id="A0A8J2PNH8"/>